<dbReference type="InterPro" id="IPR040976">
    <property type="entry name" value="Pkinase_fungal"/>
</dbReference>
<evidence type="ECO:0000259" key="1">
    <source>
        <dbReference type="Pfam" id="PF17667"/>
    </source>
</evidence>
<keyword evidence="3" id="KW-1185">Reference proteome</keyword>
<dbReference type="RefSeq" id="XP_060337049.1">
    <property type="nucleotide sequence ID" value="XM_060467051.1"/>
</dbReference>
<dbReference type="Pfam" id="PF17667">
    <property type="entry name" value="Pkinase_fungal"/>
    <property type="match status" value="1"/>
</dbReference>
<organism evidence="2 3">
    <name type="scientific">Armillaria tabescens</name>
    <name type="common">Ringless honey mushroom</name>
    <name type="synonym">Agaricus tabescens</name>
    <dbReference type="NCBI Taxonomy" id="1929756"/>
    <lineage>
        <taxon>Eukaryota</taxon>
        <taxon>Fungi</taxon>
        <taxon>Dikarya</taxon>
        <taxon>Basidiomycota</taxon>
        <taxon>Agaricomycotina</taxon>
        <taxon>Agaricomycetes</taxon>
        <taxon>Agaricomycetidae</taxon>
        <taxon>Agaricales</taxon>
        <taxon>Marasmiineae</taxon>
        <taxon>Physalacriaceae</taxon>
        <taxon>Desarmillaria</taxon>
    </lineage>
</organism>
<dbReference type="GeneID" id="85350599"/>
<dbReference type="InterPro" id="IPR011009">
    <property type="entry name" value="Kinase-like_dom_sf"/>
</dbReference>
<dbReference type="PANTHER" id="PTHR38248">
    <property type="entry name" value="FUNK1 6"/>
    <property type="match status" value="1"/>
</dbReference>
<dbReference type="SUPFAM" id="SSF56112">
    <property type="entry name" value="Protein kinase-like (PK-like)"/>
    <property type="match status" value="1"/>
</dbReference>
<comment type="caution">
    <text evidence="2">The sequence shown here is derived from an EMBL/GenBank/DDBJ whole genome shotgun (WGS) entry which is preliminary data.</text>
</comment>
<accession>A0AA39NIF1</accession>
<feature type="non-terminal residue" evidence="2">
    <location>
        <position position="1"/>
    </location>
</feature>
<name>A0AA39NIF1_ARMTA</name>
<dbReference type="Gene3D" id="1.10.510.10">
    <property type="entry name" value="Transferase(Phosphotransferase) domain 1"/>
    <property type="match status" value="1"/>
</dbReference>
<evidence type="ECO:0000313" key="2">
    <source>
        <dbReference type="EMBL" id="KAK0466222.1"/>
    </source>
</evidence>
<reference evidence="2" key="1">
    <citation type="submission" date="2023-06" db="EMBL/GenBank/DDBJ databases">
        <authorList>
            <consortium name="Lawrence Berkeley National Laboratory"/>
            <person name="Ahrendt S."/>
            <person name="Sahu N."/>
            <person name="Indic B."/>
            <person name="Wong-Bajracharya J."/>
            <person name="Merenyi Z."/>
            <person name="Ke H.-M."/>
            <person name="Monk M."/>
            <person name="Kocsube S."/>
            <person name="Drula E."/>
            <person name="Lipzen A."/>
            <person name="Balint B."/>
            <person name="Henrissat B."/>
            <person name="Andreopoulos B."/>
            <person name="Martin F.M."/>
            <person name="Harder C.B."/>
            <person name="Rigling D."/>
            <person name="Ford K.L."/>
            <person name="Foster G.D."/>
            <person name="Pangilinan J."/>
            <person name="Papanicolaou A."/>
            <person name="Barry K."/>
            <person name="LaButti K."/>
            <person name="Viragh M."/>
            <person name="Koriabine M."/>
            <person name="Yan M."/>
            <person name="Riley R."/>
            <person name="Champramary S."/>
            <person name="Plett K.L."/>
            <person name="Tsai I.J."/>
            <person name="Slot J."/>
            <person name="Sipos G."/>
            <person name="Plett J."/>
            <person name="Nagy L.G."/>
            <person name="Grigoriev I.V."/>
        </authorList>
    </citation>
    <scope>NUCLEOTIDE SEQUENCE</scope>
    <source>
        <strain evidence="2">CCBAS 213</strain>
    </source>
</reference>
<dbReference type="Proteomes" id="UP001175211">
    <property type="component" value="Unassembled WGS sequence"/>
</dbReference>
<gene>
    <name evidence="2" type="ORF">EV420DRAFT_1261173</name>
</gene>
<evidence type="ECO:0000313" key="3">
    <source>
        <dbReference type="Proteomes" id="UP001175211"/>
    </source>
</evidence>
<sequence length="362" mass="41024">LGFLKDTWRDANLPKEFETLRTLNNAGVWNVPTFICGGVVPGQITTSNKYINEDWNLGACPSVFCIREHQRILTEEIGQPLDYLKSSKQLTRIVYEAFLAHEDAFTLCKILHRDVSGGNILIVYDDKAPNDNHDGGGRGLLNDWDLAIHTDDLDKAESQGKPMISAHLTGTFGTWQFMPIGLLGNGTKIHQPQDDFESFIYVMLYYSLRYLQHSKVGPALPNLMTYIFDYSIHRCDGTWYRGAPKLSLACGWGVLGKDFRFECEPINRCIGGGIASIRQWRDYYESETYTLEEELKEFTFLFQRAPSTLVFCDHTVIYRSLQHHGSMKHLASCSPSFHPSSLICITLLMCIVSSCSTVILHM</sequence>
<dbReference type="PANTHER" id="PTHR38248:SF2">
    <property type="entry name" value="FUNK1 11"/>
    <property type="match status" value="1"/>
</dbReference>
<dbReference type="EMBL" id="JAUEPS010000004">
    <property type="protein sequence ID" value="KAK0466222.1"/>
    <property type="molecule type" value="Genomic_DNA"/>
</dbReference>
<feature type="domain" description="Fungal-type protein kinase" evidence="1">
    <location>
        <begin position="4"/>
        <end position="205"/>
    </location>
</feature>
<dbReference type="AlphaFoldDB" id="A0AA39NIF1"/>
<protein>
    <recommendedName>
        <fullName evidence="1">Fungal-type protein kinase domain-containing protein</fullName>
    </recommendedName>
</protein>
<proteinExistence type="predicted"/>